<organism evidence="2 3">
    <name type="scientific">Pleurodeles waltl</name>
    <name type="common">Iberian ribbed newt</name>
    <dbReference type="NCBI Taxonomy" id="8319"/>
    <lineage>
        <taxon>Eukaryota</taxon>
        <taxon>Metazoa</taxon>
        <taxon>Chordata</taxon>
        <taxon>Craniata</taxon>
        <taxon>Vertebrata</taxon>
        <taxon>Euteleostomi</taxon>
        <taxon>Amphibia</taxon>
        <taxon>Batrachia</taxon>
        <taxon>Caudata</taxon>
        <taxon>Salamandroidea</taxon>
        <taxon>Salamandridae</taxon>
        <taxon>Pleurodelinae</taxon>
        <taxon>Pleurodeles</taxon>
    </lineage>
</organism>
<feature type="region of interest" description="Disordered" evidence="1">
    <location>
        <begin position="1"/>
        <end position="22"/>
    </location>
</feature>
<dbReference type="AlphaFoldDB" id="A0AAV7U5B6"/>
<evidence type="ECO:0000256" key="1">
    <source>
        <dbReference type="SAM" id="MobiDB-lite"/>
    </source>
</evidence>
<feature type="compositionally biased region" description="Basic and acidic residues" evidence="1">
    <location>
        <begin position="7"/>
        <end position="20"/>
    </location>
</feature>
<dbReference type="Proteomes" id="UP001066276">
    <property type="component" value="Chromosome 3_1"/>
</dbReference>
<sequence>MAFGKETALEHGKKERKPIAEEEEILLETDSLADAKQAPRTLSKTEAEISAIELKKKTGNMSEDIESFCKEKEALTGLLPENPERQ</sequence>
<reference evidence="2" key="1">
    <citation type="journal article" date="2022" name="bioRxiv">
        <title>Sequencing and chromosome-scale assembly of the giantPleurodeles waltlgenome.</title>
        <authorList>
            <person name="Brown T."/>
            <person name="Elewa A."/>
            <person name="Iarovenko S."/>
            <person name="Subramanian E."/>
            <person name="Araus A.J."/>
            <person name="Petzold A."/>
            <person name="Susuki M."/>
            <person name="Suzuki K.-i.T."/>
            <person name="Hayashi T."/>
            <person name="Toyoda A."/>
            <person name="Oliveira C."/>
            <person name="Osipova E."/>
            <person name="Leigh N.D."/>
            <person name="Simon A."/>
            <person name="Yun M.H."/>
        </authorList>
    </citation>
    <scope>NUCLEOTIDE SEQUENCE</scope>
    <source>
        <strain evidence="2">20211129_DDA</strain>
        <tissue evidence="2">Liver</tissue>
    </source>
</reference>
<dbReference type="EMBL" id="JANPWB010000005">
    <property type="protein sequence ID" value="KAJ1183741.1"/>
    <property type="molecule type" value="Genomic_DNA"/>
</dbReference>
<accession>A0AAV7U5B6</accession>
<protein>
    <submittedName>
        <fullName evidence="2">Uncharacterized protein</fullName>
    </submittedName>
</protein>
<keyword evidence="3" id="KW-1185">Reference proteome</keyword>
<gene>
    <name evidence="2" type="ORF">NDU88_000555</name>
</gene>
<evidence type="ECO:0000313" key="3">
    <source>
        <dbReference type="Proteomes" id="UP001066276"/>
    </source>
</evidence>
<comment type="caution">
    <text evidence="2">The sequence shown here is derived from an EMBL/GenBank/DDBJ whole genome shotgun (WGS) entry which is preliminary data.</text>
</comment>
<proteinExistence type="predicted"/>
<name>A0AAV7U5B6_PLEWA</name>
<evidence type="ECO:0000313" key="2">
    <source>
        <dbReference type="EMBL" id="KAJ1183741.1"/>
    </source>
</evidence>